<dbReference type="PANTHER" id="PTHR48086">
    <property type="entry name" value="SODIUM/PROLINE SYMPORTER-RELATED"/>
    <property type="match status" value="1"/>
</dbReference>
<keyword evidence="5 13" id="KW-0812">Transmembrane</keyword>
<gene>
    <name evidence="14" type="ORF">SAMN05192566_1831</name>
</gene>
<dbReference type="STRING" id="492660.SAMN05192566_1831"/>
<evidence type="ECO:0000256" key="12">
    <source>
        <dbReference type="ARBA" id="ARBA00033708"/>
    </source>
</evidence>
<dbReference type="InterPro" id="IPR001734">
    <property type="entry name" value="Na/solute_symporter"/>
</dbReference>
<dbReference type="Gene3D" id="1.20.1730.10">
    <property type="entry name" value="Sodium/glucose cotransporter"/>
    <property type="match status" value="1"/>
</dbReference>
<evidence type="ECO:0000256" key="3">
    <source>
        <dbReference type="ARBA" id="ARBA00022448"/>
    </source>
</evidence>
<name>A0A1G9D7X2_9PROT</name>
<comment type="catalytic activity">
    <reaction evidence="12">
        <text>L-proline(in) + Na(+)(in) = L-proline(out) + Na(+)(out)</text>
        <dbReference type="Rhea" id="RHEA:28967"/>
        <dbReference type="ChEBI" id="CHEBI:29101"/>
        <dbReference type="ChEBI" id="CHEBI:60039"/>
    </reaction>
</comment>
<dbReference type="EMBL" id="FNFX01000003">
    <property type="protein sequence ID" value="SDK59963.1"/>
    <property type="molecule type" value="Genomic_DNA"/>
</dbReference>
<feature type="transmembrane region" description="Helical" evidence="13">
    <location>
        <begin position="235"/>
        <end position="256"/>
    </location>
</feature>
<comment type="subcellular location">
    <subcellularLocation>
        <location evidence="1">Cell membrane</location>
        <topology evidence="1">Multi-pass membrane protein</topology>
    </subcellularLocation>
</comment>
<protein>
    <submittedName>
        <fullName evidence="14">Solute:Na+ symporter, SSS family</fullName>
    </submittedName>
</protein>
<evidence type="ECO:0000313" key="14">
    <source>
        <dbReference type="EMBL" id="SDK59963.1"/>
    </source>
</evidence>
<feature type="transmembrane region" description="Helical" evidence="13">
    <location>
        <begin position="386"/>
        <end position="407"/>
    </location>
</feature>
<feature type="transmembrane region" description="Helical" evidence="13">
    <location>
        <begin position="361"/>
        <end position="380"/>
    </location>
</feature>
<keyword evidence="9" id="KW-0406">Ion transport</keyword>
<dbReference type="AlphaFoldDB" id="A0A1G9D7X2"/>
<dbReference type="OrthoDB" id="9789704at2"/>
<reference evidence="15" key="1">
    <citation type="submission" date="2016-10" db="EMBL/GenBank/DDBJ databases">
        <authorList>
            <person name="Varghese N."/>
            <person name="Submissions S."/>
        </authorList>
    </citation>
    <scope>NUCLEOTIDE SEQUENCE [LARGE SCALE GENOMIC DNA]</scope>
    <source>
        <strain evidence="15">CBMB127</strain>
    </source>
</reference>
<feature type="transmembrane region" description="Helical" evidence="13">
    <location>
        <begin position="190"/>
        <end position="215"/>
    </location>
</feature>
<dbReference type="PANTHER" id="PTHR48086:SF3">
    <property type="entry name" value="SODIUM_PROLINE SYMPORTER"/>
    <property type="match status" value="1"/>
</dbReference>
<comment type="similarity">
    <text evidence="2">Belongs to the sodium:solute symporter (SSF) (TC 2.A.21) family.</text>
</comment>
<keyword evidence="4" id="KW-1003">Cell membrane</keyword>
<keyword evidence="3" id="KW-0813">Transport</keyword>
<dbReference type="InterPro" id="IPR038377">
    <property type="entry name" value="Na/Glc_symporter_sf"/>
</dbReference>
<evidence type="ECO:0000256" key="9">
    <source>
        <dbReference type="ARBA" id="ARBA00023065"/>
    </source>
</evidence>
<dbReference type="InterPro" id="IPR050277">
    <property type="entry name" value="Sodium:Solute_Symporter"/>
</dbReference>
<feature type="transmembrane region" description="Helical" evidence="13">
    <location>
        <begin position="445"/>
        <end position="466"/>
    </location>
</feature>
<evidence type="ECO:0000256" key="2">
    <source>
        <dbReference type="ARBA" id="ARBA00006434"/>
    </source>
</evidence>
<feature type="transmembrane region" description="Helical" evidence="13">
    <location>
        <begin position="147"/>
        <end position="169"/>
    </location>
</feature>
<proteinExistence type="inferred from homology"/>
<keyword evidence="15" id="KW-1185">Reference proteome</keyword>
<keyword evidence="7 13" id="KW-1133">Transmembrane helix</keyword>
<dbReference type="PROSITE" id="PS50283">
    <property type="entry name" value="NA_SOLUT_SYMP_3"/>
    <property type="match status" value="1"/>
</dbReference>
<dbReference type="Proteomes" id="UP000198629">
    <property type="component" value="Unassembled WGS sequence"/>
</dbReference>
<feature type="transmembrane region" description="Helical" evidence="13">
    <location>
        <begin position="71"/>
        <end position="90"/>
    </location>
</feature>
<keyword evidence="10 13" id="KW-0472">Membrane</keyword>
<keyword evidence="11" id="KW-0739">Sodium transport</keyword>
<organism evidence="14 15">
    <name type="scientific">Methylophilus rhizosphaerae</name>
    <dbReference type="NCBI Taxonomy" id="492660"/>
    <lineage>
        <taxon>Bacteria</taxon>
        <taxon>Pseudomonadati</taxon>
        <taxon>Pseudomonadota</taxon>
        <taxon>Betaproteobacteria</taxon>
        <taxon>Nitrosomonadales</taxon>
        <taxon>Methylophilaceae</taxon>
        <taxon>Methylophilus</taxon>
    </lineage>
</organism>
<sequence length="489" mass="53818">MIVTFGILSISLVVLVCILQRIGAESFNFSNYAIGNRSFGTKYQTMSLLNTWYPGAMFTAWGSMAVMNGVMSFYVLNYSLLTLILMYIMARPVWAWGKQYDLKTQPDFFALRYNSNNIRIITAAIGIISGIPMLILSMQALGEIFKFLSLGSLSFSQSVFTGVMVIALRQIWTIKIGMNGVVISDYYQGIVSYIFGTMMLIGLILWLVFAQGIGFDSLPESRFHLSGFGDDEGPLYLFSIVVTGTLGGWCWPYIFVRLFTAKDVNTLKRSAAHTVPISFMFCTSLLIFCMLASALPEVAADPEGVWFLVSKQAGGYILLGLAGMIVMAASMGHIDGHIQATGAQIANDIFRGLGVRSSHRLIIVSKICMLAITLLCSWLACLQLPALFSLAVLSYQGIIQLSVPQFLGMFWKRGNKHAAICSMSAGFLMAVLLEVYYASKLPYGLTSGVVALPFNLAIYLALSFWVKQTPPDLARVNQIFRNLSDADKA</sequence>
<keyword evidence="8" id="KW-0915">Sodium</keyword>
<evidence type="ECO:0000256" key="5">
    <source>
        <dbReference type="ARBA" id="ARBA00022692"/>
    </source>
</evidence>
<feature type="transmembrane region" description="Helical" evidence="13">
    <location>
        <begin position="277"/>
        <end position="295"/>
    </location>
</feature>
<evidence type="ECO:0000256" key="8">
    <source>
        <dbReference type="ARBA" id="ARBA00023053"/>
    </source>
</evidence>
<evidence type="ECO:0000256" key="4">
    <source>
        <dbReference type="ARBA" id="ARBA00022475"/>
    </source>
</evidence>
<evidence type="ECO:0000313" key="15">
    <source>
        <dbReference type="Proteomes" id="UP000198629"/>
    </source>
</evidence>
<evidence type="ECO:0000256" key="1">
    <source>
        <dbReference type="ARBA" id="ARBA00004651"/>
    </source>
</evidence>
<evidence type="ECO:0000256" key="10">
    <source>
        <dbReference type="ARBA" id="ARBA00023136"/>
    </source>
</evidence>
<feature type="transmembrane region" description="Helical" evidence="13">
    <location>
        <begin position="315"/>
        <end position="334"/>
    </location>
</feature>
<evidence type="ECO:0000256" key="11">
    <source>
        <dbReference type="ARBA" id="ARBA00023201"/>
    </source>
</evidence>
<evidence type="ECO:0000256" key="7">
    <source>
        <dbReference type="ARBA" id="ARBA00022989"/>
    </source>
</evidence>
<dbReference type="CDD" id="cd10322">
    <property type="entry name" value="SLC5sbd"/>
    <property type="match status" value="1"/>
</dbReference>
<keyword evidence="6" id="KW-0769">Symport</keyword>
<dbReference type="GO" id="GO:0006814">
    <property type="term" value="P:sodium ion transport"/>
    <property type="evidence" value="ECO:0007669"/>
    <property type="project" value="UniProtKB-KW"/>
</dbReference>
<accession>A0A1G9D7X2</accession>
<dbReference type="GO" id="GO:0015293">
    <property type="term" value="F:symporter activity"/>
    <property type="evidence" value="ECO:0007669"/>
    <property type="project" value="UniProtKB-KW"/>
</dbReference>
<evidence type="ECO:0000256" key="13">
    <source>
        <dbReference type="SAM" id="Phobius"/>
    </source>
</evidence>
<dbReference type="RefSeq" id="WP_091471817.1">
    <property type="nucleotide sequence ID" value="NZ_FNFX01000003.1"/>
</dbReference>
<dbReference type="GO" id="GO:0005886">
    <property type="term" value="C:plasma membrane"/>
    <property type="evidence" value="ECO:0007669"/>
    <property type="project" value="UniProtKB-SubCell"/>
</dbReference>
<feature type="transmembrane region" description="Helical" evidence="13">
    <location>
        <begin position="120"/>
        <end position="141"/>
    </location>
</feature>
<evidence type="ECO:0000256" key="6">
    <source>
        <dbReference type="ARBA" id="ARBA00022847"/>
    </source>
</evidence>
<feature type="transmembrane region" description="Helical" evidence="13">
    <location>
        <begin position="419"/>
        <end position="439"/>
    </location>
</feature>